<dbReference type="AlphaFoldDB" id="A0A7S9PZ32"/>
<name>A0A7S9PZ32_9SPHI</name>
<evidence type="ECO:0000256" key="1">
    <source>
        <dbReference type="ARBA" id="ARBA00003618"/>
    </source>
</evidence>
<evidence type="ECO:0000256" key="7">
    <source>
        <dbReference type="ARBA" id="ARBA00023204"/>
    </source>
</evidence>
<dbReference type="InterPro" id="IPR003395">
    <property type="entry name" value="RecF/RecN/SMC_N"/>
</dbReference>
<keyword evidence="10" id="KW-0175">Coiled coil</keyword>
<dbReference type="SUPFAM" id="SSF52540">
    <property type="entry name" value="P-loop containing nucleoside triphosphate hydrolases"/>
    <property type="match status" value="2"/>
</dbReference>
<evidence type="ECO:0000256" key="2">
    <source>
        <dbReference type="ARBA" id="ARBA00009441"/>
    </source>
</evidence>
<dbReference type="GO" id="GO:0009432">
    <property type="term" value="P:SOS response"/>
    <property type="evidence" value="ECO:0007669"/>
    <property type="project" value="TreeGrafter"/>
</dbReference>
<feature type="domain" description="RecF/RecN/SMC N-terminal" evidence="11">
    <location>
        <begin position="2"/>
        <end position="508"/>
    </location>
</feature>
<dbReference type="Gene3D" id="3.40.50.300">
    <property type="entry name" value="P-loop containing nucleotide triphosphate hydrolases"/>
    <property type="match status" value="2"/>
</dbReference>
<comment type="similarity">
    <text evidence="2 9">Belongs to the RecN family.</text>
</comment>
<evidence type="ECO:0000256" key="5">
    <source>
        <dbReference type="ARBA" id="ARBA00022763"/>
    </source>
</evidence>
<evidence type="ECO:0000256" key="3">
    <source>
        <dbReference type="ARBA" id="ARBA00021315"/>
    </source>
</evidence>
<sequence length="550" mass="61152">MLQKLSIRNYALIDSLDIEFDKGLNIITGETGAGKSIILGALSLILGQRAESKYFFNQDKKCVIEGNFILADDNLKTLFEDNDLDFLNESILRREISIDGKTRSFINDTPVNLSILKQIGEKLIDIHSQHATQEINDADFQLLIVDSLGNHKALLFDYRTGFKKLRQENNRLKKLISDANEARSKQDYEQFLFNELEQANLKTGEQQELELELEKLTHAETIKRALLTASGLLTESEPSGLQILKEAQLQLQGIEKFDPAVNALYERLKSSIIEIKDIADEVSGIEESTLHSADRLEIINQRLDLFYSLQQKHRVADNDELLEIQNQLEQNLNQLLSSDENIETLQKQIEQLKADLTKQANQLSNNRKKAIKVVQDETSQTLKQVGMPSARLVLEQKTLVELGKDGLDEINLLFSANAGQAPAPVNKVASGGELSRLMLAIKALLAKHTSLPTIIFDEIDTGISGETALKVGDVISDLGENMQVISITHLPQIAAKGKSHYFVHKNEAGGKTTTGIRKLKQEERIGAIAEMLSGKNPGASAIENAKELLG</sequence>
<dbReference type="PIRSF" id="PIRSF003128">
    <property type="entry name" value="RecN"/>
    <property type="match status" value="1"/>
</dbReference>
<dbReference type="PANTHER" id="PTHR11059:SF0">
    <property type="entry name" value="DNA REPAIR PROTEIN RECN"/>
    <property type="match status" value="1"/>
</dbReference>
<accession>A0A7S9PZ32</accession>
<keyword evidence="4" id="KW-0547">Nucleotide-binding</keyword>
<evidence type="ECO:0000313" key="12">
    <source>
        <dbReference type="EMBL" id="QPH39291.1"/>
    </source>
</evidence>
<dbReference type="GO" id="GO:0006281">
    <property type="term" value="P:DNA repair"/>
    <property type="evidence" value="ECO:0007669"/>
    <property type="project" value="UniProtKB-KW"/>
</dbReference>
<organism evidence="12 13">
    <name type="scientific">Pedobacter endophyticus</name>
    <dbReference type="NCBI Taxonomy" id="2789740"/>
    <lineage>
        <taxon>Bacteria</taxon>
        <taxon>Pseudomonadati</taxon>
        <taxon>Bacteroidota</taxon>
        <taxon>Sphingobacteriia</taxon>
        <taxon>Sphingobacteriales</taxon>
        <taxon>Sphingobacteriaceae</taxon>
        <taxon>Pedobacter</taxon>
    </lineage>
</organism>
<dbReference type="InterPro" id="IPR027417">
    <property type="entry name" value="P-loop_NTPase"/>
</dbReference>
<dbReference type="PANTHER" id="PTHR11059">
    <property type="entry name" value="DNA REPAIR PROTEIN RECN"/>
    <property type="match status" value="1"/>
</dbReference>
<evidence type="ECO:0000259" key="11">
    <source>
        <dbReference type="Pfam" id="PF02463"/>
    </source>
</evidence>
<feature type="coiled-coil region" evidence="10">
    <location>
        <begin position="318"/>
        <end position="373"/>
    </location>
</feature>
<evidence type="ECO:0000256" key="6">
    <source>
        <dbReference type="ARBA" id="ARBA00022840"/>
    </source>
</evidence>
<dbReference type="GO" id="GO:0006310">
    <property type="term" value="P:DNA recombination"/>
    <property type="evidence" value="ECO:0007669"/>
    <property type="project" value="InterPro"/>
</dbReference>
<comment type="function">
    <text evidence="1 9">May be involved in recombinational repair of damaged DNA.</text>
</comment>
<evidence type="ECO:0000313" key="13">
    <source>
        <dbReference type="Proteomes" id="UP000594759"/>
    </source>
</evidence>
<keyword evidence="13" id="KW-1185">Reference proteome</keyword>
<keyword evidence="5 9" id="KW-0227">DNA damage</keyword>
<reference evidence="12 13" key="1">
    <citation type="submission" date="2020-11" db="EMBL/GenBank/DDBJ databases">
        <title>Pedobacter endophytica, an endophytic bacteria isolated form Carex pumila.</title>
        <authorList>
            <person name="Peng Y."/>
            <person name="Jiang L."/>
            <person name="Lee J."/>
        </authorList>
    </citation>
    <scope>NUCLEOTIDE SEQUENCE [LARGE SCALE GENOMIC DNA]</scope>
    <source>
        <strain evidence="12 13">JBR3-12</strain>
    </source>
</reference>
<evidence type="ECO:0000256" key="8">
    <source>
        <dbReference type="ARBA" id="ARBA00033408"/>
    </source>
</evidence>
<dbReference type="Pfam" id="PF02463">
    <property type="entry name" value="SMC_N"/>
    <property type="match status" value="1"/>
</dbReference>
<proteinExistence type="inferred from homology"/>
<keyword evidence="6" id="KW-0067">ATP-binding</keyword>
<dbReference type="Proteomes" id="UP000594759">
    <property type="component" value="Chromosome"/>
</dbReference>
<dbReference type="EMBL" id="CP064939">
    <property type="protein sequence ID" value="QPH39291.1"/>
    <property type="molecule type" value="Genomic_DNA"/>
</dbReference>
<protein>
    <recommendedName>
        <fullName evidence="3 9">DNA repair protein RecN</fullName>
    </recommendedName>
    <alternativeName>
        <fullName evidence="8 9">Recombination protein N</fullName>
    </alternativeName>
</protein>
<dbReference type="InterPro" id="IPR004604">
    <property type="entry name" value="DNA_recomb/repair_RecN"/>
</dbReference>
<dbReference type="RefSeq" id="WP_196098758.1">
    <property type="nucleotide sequence ID" value="NZ_CP064939.1"/>
</dbReference>
<gene>
    <name evidence="12" type="primary">recN</name>
    <name evidence="12" type="ORF">IZT61_19945</name>
</gene>
<dbReference type="CDD" id="cd03241">
    <property type="entry name" value="ABC_RecN"/>
    <property type="match status" value="2"/>
</dbReference>
<dbReference type="NCBIfam" id="NF008121">
    <property type="entry name" value="PRK10869.1"/>
    <property type="match status" value="1"/>
</dbReference>
<dbReference type="KEGG" id="pex:IZT61_19945"/>
<evidence type="ECO:0000256" key="9">
    <source>
        <dbReference type="PIRNR" id="PIRNR003128"/>
    </source>
</evidence>
<keyword evidence="7 9" id="KW-0234">DNA repair</keyword>
<dbReference type="NCBIfam" id="TIGR00634">
    <property type="entry name" value="recN"/>
    <property type="match status" value="1"/>
</dbReference>
<dbReference type="GO" id="GO:0005524">
    <property type="term" value="F:ATP binding"/>
    <property type="evidence" value="ECO:0007669"/>
    <property type="project" value="UniProtKB-KW"/>
</dbReference>
<evidence type="ECO:0000256" key="4">
    <source>
        <dbReference type="ARBA" id="ARBA00022741"/>
    </source>
</evidence>
<dbReference type="GO" id="GO:0043590">
    <property type="term" value="C:bacterial nucleoid"/>
    <property type="evidence" value="ECO:0007669"/>
    <property type="project" value="TreeGrafter"/>
</dbReference>
<evidence type="ECO:0000256" key="10">
    <source>
        <dbReference type="SAM" id="Coils"/>
    </source>
</evidence>